<dbReference type="Proteomes" id="UP001597469">
    <property type="component" value="Unassembled WGS sequence"/>
</dbReference>
<evidence type="ECO:0000313" key="3">
    <source>
        <dbReference type="Proteomes" id="UP001597469"/>
    </source>
</evidence>
<dbReference type="Pfam" id="PF12867">
    <property type="entry name" value="DinB_2"/>
    <property type="match status" value="1"/>
</dbReference>
<feature type="domain" description="DinB-like" evidence="1">
    <location>
        <begin position="10"/>
        <end position="145"/>
    </location>
</feature>
<gene>
    <name evidence="2" type="ORF">ACFSUS_26235</name>
</gene>
<dbReference type="InterPro" id="IPR024775">
    <property type="entry name" value="DinB-like"/>
</dbReference>
<dbReference type="Gene3D" id="1.20.120.450">
    <property type="entry name" value="dinb family like domain"/>
    <property type="match status" value="1"/>
</dbReference>
<reference evidence="3" key="1">
    <citation type="journal article" date="2019" name="Int. J. Syst. Evol. Microbiol.">
        <title>The Global Catalogue of Microorganisms (GCM) 10K type strain sequencing project: providing services to taxonomists for standard genome sequencing and annotation.</title>
        <authorList>
            <consortium name="The Broad Institute Genomics Platform"/>
            <consortium name="The Broad Institute Genome Sequencing Center for Infectious Disease"/>
            <person name="Wu L."/>
            <person name="Ma J."/>
        </authorList>
    </citation>
    <scope>NUCLEOTIDE SEQUENCE [LARGE SCALE GENOMIC DNA]</scope>
    <source>
        <strain evidence="3">KCTC 42805</strain>
    </source>
</reference>
<dbReference type="InterPro" id="IPR034660">
    <property type="entry name" value="DinB/YfiT-like"/>
</dbReference>
<name>A0ABW5MF29_9BACT</name>
<dbReference type="EMBL" id="JBHULN010000025">
    <property type="protein sequence ID" value="MFD2574162.1"/>
    <property type="molecule type" value="Genomic_DNA"/>
</dbReference>
<proteinExistence type="predicted"/>
<keyword evidence="3" id="KW-1185">Reference proteome</keyword>
<accession>A0ABW5MF29</accession>
<dbReference type="SUPFAM" id="SSF109854">
    <property type="entry name" value="DinB/YfiT-like putative metalloenzymes"/>
    <property type="match status" value="1"/>
</dbReference>
<evidence type="ECO:0000313" key="2">
    <source>
        <dbReference type="EMBL" id="MFD2574162.1"/>
    </source>
</evidence>
<evidence type="ECO:0000259" key="1">
    <source>
        <dbReference type="Pfam" id="PF12867"/>
    </source>
</evidence>
<comment type="caution">
    <text evidence="2">The sequence shown here is derived from an EMBL/GenBank/DDBJ whole genome shotgun (WGS) entry which is preliminary data.</text>
</comment>
<protein>
    <submittedName>
        <fullName evidence="2">DinB family protein</fullName>
    </submittedName>
</protein>
<dbReference type="RefSeq" id="WP_381527570.1">
    <property type="nucleotide sequence ID" value="NZ_JBHULN010000025.1"/>
</dbReference>
<sequence length="167" mass="19306">MKQSLLNRLAGQPDALTHLLYGLSEEQIYQRLSNDKWSIFENLAHLGRYQEVFLDRMQHINADEAPTFSRYVADDDPGFPDWTRLSFEELTERMRGERAALNAFISIMHEEQLMRIGLHPVYGPMTLLGWTEFFLLHEAHHFLTILKLGGSLRTADRPMGLPAIQPL</sequence>
<organism evidence="2 3">
    <name type="scientific">Spirosoma soli</name>
    <dbReference type="NCBI Taxonomy" id="1770529"/>
    <lineage>
        <taxon>Bacteria</taxon>
        <taxon>Pseudomonadati</taxon>
        <taxon>Bacteroidota</taxon>
        <taxon>Cytophagia</taxon>
        <taxon>Cytophagales</taxon>
        <taxon>Cytophagaceae</taxon>
        <taxon>Spirosoma</taxon>
    </lineage>
</organism>